<dbReference type="AlphaFoldDB" id="D5BJG9"/>
<reference evidence="1 2" key="1">
    <citation type="journal article" date="2010" name="BMC Genomics">
        <title>The complete genome of Zunongwangia profunda SM-A87 reveals its adaptation to the deep-sea environment and ecological role in sedimentary organic nitrogen degradation.</title>
        <authorList>
            <person name="Qin Q.L."/>
            <person name="Zhang X.Y."/>
            <person name="Wang X.M."/>
            <person name="Liu G.M."/>
            <person name="Chen X.L."/>
            <person name="Xie B.B."/>
            <person name="Dang H.Y."/>
            <person name="Zhou B.C."/>
            <person name="Yu J."/>
            <person name="Zhang Y.Z."/>
        </authorList>
    </citation>
    <scope>NUCLEOTIDE SEQUENCE [LARGE SCALE GENOMIC DNA]</scope>
    <source>
        <strain evidence="2">DSM 18752 / CCTCC AB 206139 / SM-A87</strain>
    </source>
</reference>
<dbReference type="KEGG" id="zpr:ZPR_1297"/>
<dbReference type="eggNOG" id="ENOG50347X8">
    <property type="taxonomic scope" value="Bacteria"/>
</dbReference>
<evidence type="ECO:0000313" key="2">
    <source>
        <dbReference type="Proteomes" id="UP000001654"/>
    </source>
</evidence>
<proteinExistence type="predicted"/>
<name>D5BJG9_ZUNPS</name>
<dbReference type="EMBL" id="CP001650">
    <property type="protein sequence ID" value="ADF51635.1"/>
    <property type="molecule type" value="Genomic_DNA"/>
</dbReference>
<keyword evidence="2" id="KW-1185">Reference proteome</keyword>
<sequence length="134" mass="15715">MKNSIFLIIFITFQVHSYGQNLDGLYIWSGEIKGPKTDYGIVEIKIDSDSTYTQTDFSGYKADFDDRENKWNRIVRSGKIKKDGGFYLLTEIGNRKNWHLVKIRRNKLVIYGYKKKRNGKLKKVKGIELKKASW</sequence>
<accession>D5BJG9</accession>
<organism evidence="1 2">
    <name type="scientific">Zunongwangia profunda (strain DSM 18752 / CCTCC AB 206139 / SM-A87)</name>
    <name type="common">Wangia profunda</name>
    <dbReference type="NCBI Taxonomy" id="655815"/>
    <lineage>
        <taxon>Bacteria</taxon>
        <taxon>Pseudomonadati</taxon>
        <taxon>Bacteroidota</taxon>
        <taxon>Flavobacteriia</taxon>
        <taxon>Flavobacteriales</taxon>
        <taxon>Flavobacteriaceae</taxon>
        <taxon>Zunongwangia</taxon>
    </lineage>
</organism>
<dbReference type="Proteomes" id="UP000001654">
    <property type="component" value="Chromosome"/>
</dbReference>
<gene>
    <name evidence="1" type="ordered locus">ZPR_1297</name>
</gene>
<protein>
    <submittedName>
        <fullName evidence="1">Uncharacterized protein</fullName>
    </submittedName>
</protein>
<dbReference type="HOGENOM" id="CLU_1895400_0_0_10"/>
<evidence type="ECO:0000313" key="1">
    <source>
        <dbReference type="EMBL" id="ADF51635.1"/>
    </source>
</evidence>